<evidence type="ECO:0000256" key="1">
    <source>
        <dbReference type="SAM" id="MobiDB-lite"/>
    </source>
</evidence>
<comment type="caution">
    <text evidence="3">The sequence shown here is derived from an EMBL/GenBank/DDBJ whole genome shotgun (WGS) entry which is preliminary data.</text>
</comment>
<feature type="compositionally biased region" description="Basic and acidic residues" evidence="1">
    <location>
        <begin position="197"/>
        <end position="218"/>
    </location>
</feature>
<dbReference type="InterPro" id="IPR016181">
    <property type="entry name" value="Acyl_CoA_acyltransferase"/>
</dbReference>
<dbReference type="PANTHER" id="PTHR43792:SF1">
    <property type="entry name" value="N-ACETYLTRANSFERASE DOMAIN-CONTAINING PROTEIN"/>
    <property type="match status" value="1"/>
</dbReference>
<feature type="region of interest" description="Disordered" evidence="1">
    <location>
        <begin position="178"/>
        <end position="236"/>
    </location>
</feature>
<dbReference type="CDD" id="cd04301">
    <property type="entry name" value="NAT_SF"/>
    <property type="match status" value="1"/>
</dbReference>
<proteinExistence type="predicted"/>
<keyword evidence="4" id="KW-1185">Reference proteome</keyword>
<dbReference type="RefSeq" id="WP_052239357.1">
    <property type="nucleotide sequence ID" value="NZ_CP108528.1"/>
</dbReference>
<protein>
    <submittedName>
        <fullName evidence="3">N-acetyltransferase</fullName>
    </submittedName>
</protein>
<dbReference type="GO" id="GO:0016747">
    <property type="term" value="F:acyltransferase activity, transferring groups other than amino-acyl groups"/>
    <property type="evidence" value="ECO:0007669"/>
    <property type="project" value="InterPro"/>
</dbReference>
<organism evidence="3 4">
    <name type="scientific">Kocuria rhizophila</name>
    <dbReference type="NCBI Taxonomy" id="72000"/>
    <lineage>
        <taxon>Bacteria</taxon>
        <taxon>Bacillati</taxon>
        <taxon>Actinomycetota</taxon>
        <taxon>Actinomycetes</taxon>
        <taxon>Micrococcales</taxon>
        <taxon>Micrococcaceae</taxon>
        <taxon>Kocuria</taxon>
    </lineage>
</organism>
<dbReference type="EMBL" id="SPNK01000009">
    <property type="protein sequence ID" value="TFI00522.1"/>
    <property type="molecule type" value="Genomic_DNA"/>
</dbReference>
<dbReference type="AlphaFoldDB" id="A0AAX2SCU7"/>
<evidence type="ECO:0000259" key="2">
    <source>
        <dbReference type="PROSITE" id="PS51186"/>
    </source>
</evidence>
<dbReference type="PROSITE" id="PS51186">
    <property type="entry name" value="GNAT"/>
    <property type="match status" value="1"/>
</dbReference>
<dbReference type="Gene3D" id="3.40.630.30">
    <property type="match status" value="1"/>
</dbReference>
<reference evidence="3 4" key="1">
    <citation type="submission" date="2019-03" db="EMBL/GenBank/DDBJ databases">
        <title>Genome Sequencing and Assembly of Various Microbes Isolated from Alder Root Nodule.</title>
        <authorList>
            <person name="Swanson E."/>
            <person name="Sevigny J.L."/>
            <person name="Pesce C."/>
            <person name="Davis I."/>
            <person name="Kleiner V."/>
            <person name="Tisa L."/>
        </authorList>
    </citation>
    <scope>NUCLEOTIDE SEQUENCE [LARGE SCALE GENOMIC DNA]</scope>
    <source>
        <strain evidence="3 4">4R-31</strain>
    </source>
</reference>
<dbReference type="SUPFAM" id="SSF55729">
    <property type="entry name" value="Acyl-CoA N-acyltransferases (Nat)"/>
    <property type="match status" value="1"/>
</dbReference>
<sequence length="236" mass="24959">MTVALRTERLTLRGYDAADAPFVLDLYSRAEVQRWLGDGTQRVRTLAAAGEKIERWNELHGSHPVHGVWLVSTHEGGPLGTLLLKPIPDSGADTAHDIEIGWHLHPRAWGHGYATEAARGVLEHAFSAGVTRVVAVTYPGNQASQAVCRRLGMRSLGLSRAYYDAECALFEITAPADASAPATGRTSSGPGAPGDHGPAERTAADAEPPGRDVGRRCGSDGPGGVVDGSRDNRGRS</sequence>
<dbReference type="InterPro" id="IPR051531">
    <property type="entry name" value="N-acetyltransferase"/>
</dbReference>
<dbReference type="InterPro" id="IPR000182">
    <property type="entry name" value="GNAT_dom"/>
</dbReference>
<accession>A0AAX2SCU7</accession>
<feature type="domain" description="N-acetyltransferase" evidence="2">
    <location>
        <begin position="10"/>
        <end position="175"/>
    </location>
</feature>
<gene>
    <name evidence="3" type="ORF">E4P33_08955</name>
</gene>
<evidence type="ECO:0000313" key="3">
    <source>
        <dbReference type="EMBL" id="TFI00522.1"/>
    </source>
</evidence>
<dbReference type="Pfam" id="PF13302">
    <property type="entry name" value="Acetyltransf_3"/>
    <property type="match status" value="1"/>
</dbReference>
<evidence type="ECO:0000313" key="4">
    <source>
        <dbReference type="Proteomes" id="UP000298017"/>
    </source>
</evidence>
<name>A0AAX2SCU7_KOCRH</name>
<dbReference type="Proteomes" id="UP000298017">
    <property type="component" value="Unassembled WGS sequence"/>
</dbReference>
<dbReference type="PANTHER" id="PTHR43792">
    <property type="entry name" value="GNAT FAMILY, PUTATIVE (AFU_ORTHOLOGUE AFUA_3G00765)-RELATED-RELATED"/>
    <property type="match status" value="1"/>
</dbReference>
<dbReference type="GeneID" id="93232561"/>